<organism evidence="2 3">
    <name type="scientific">Colocasia esculenta</name>
    <name type="common">Wild taro</name>
    <name type="synonym">Arum esculentum</name>
    <dbReference type="NCBI Taxonomy" id="4460"/>
    <lineage>
        <taxon>Eukaryota</taxon>
        <taxon>Viridiplantae</taxon>
        <taxon>Streptophyta</taxon>
        <taxon>Embryophyta</taxon>
        <taxon>Tracheophyta</taxon>
        <taxon>Spermatophyta</taxon>
        <taxon>Magnoliopsida</taxon>
        <taxon>Liliopsida</taxon>
        <taxon>Araceae</taxon>
        <taxon>Aroideae</taxon>
        <taxon>Colocasieae</taxon>
        <taxon>Colocasia</taxon>
    </lineage>
</organism>
<name>A0A843V9S4_COLES</name>
<keyword evidence="3" id="KW-1185">Reference proteome</keyword>
<reference evidence="2" key="1">
    <citation type="submission" date="2017-07" db="EMBL/GenBank/DDBJ databases">
        <title>Taro Niue Genome Assembly and Annotation.</title>
        <authorList>
            <person name="Atibalentja N."/>
            <person name="Keating K."/>
            <person name="Fields C.J."/>
        </authorList>
    </citation>
    <scope>NUCLEOTIDE SEQUENCE</scope>
    <source>
        <strain evidence="2">Niue_2</strain>
        <tissue evidence="2">Leaf</tissue>
    </source>
</reference>
<gene>
    <name evidence="2" type="ORF">Taro_025606</name>
</gene>
<sequence>MGQSTHPWLSRARPGSAEPGSGSPGRIGFGPTDPISIPGFLNLGDSNPIATWQGLTTWSRSTGQTPLLVSRHALRSRH</sequence>
<dbReference type="EMBL" id="NMUH01001504">
    <property type="protein sequence ID" value="MQL92968.1"/>
    <property type="molecule type" value="Genomic_DNA"/>
</dbReference>
<evidence type="ECO:0000313" key="3">
    <source>
        <dbReference type="Proteomes" id="UP000652761"/>
    </source>
</evidence>
<protein>
    <submittedName>
        <fullName evidence="2">Uncharacterized protein</fullName>
    </submittedName>
</protein>
<comment type="caution">
    <text evidence="2">The sequence shown here is derived from an EMBL/GenBank/DDBJ whole genome shotgun (WGS) entry which is preliminary data.</text>
</comment>
<dbReference type="Proteomes" id="UP000652761">
    <property type="component" value="Unassembled WGS sequence"/>
</dbReference>
<proteinExistence type="predicted"/>
<accession>A0A843V9S4</accession>
<dbReference type="AlphaFoldDB" id="A0A843V9S4"/>
<feature type="region of interest" description="Disordered" evidence="1">
    <location>
        <begin position="1"/>
        <end position="40"/>
    </location>
</feature>
<evidence type="ECO:0000256" key="1">
    <source>
        <dbReference type="SAM" id="MobiDB-lite"/>
    </source>
</evidence>
<evidence type="ECO:0000313" key="2">
    <source>
        <dbReference type="EMBL" id="MQL92968.1"/>
    </source>
</evidence>